<keyword evidence="3" id="KW-1185">Reference proteome</keyword>
<feature type="region of interest" description="Disordered" evidence="1">
    <location>
        <begin position="1"/>
        <end position="69"/>
    </location>
</feature>
<feature type="compositionally biased region" description="Basic and acidic residues" evidence="1">
    <location>
        <begin position="16"/>
        <end position="68"/>
    </location>
</feature>
<dbReference type="AlphaFoldDB" id="A0AAV0LWW1"/>
<name>A0AAV0LWW1_9ROSI</name>
<evidence type="ECO:0000256" key="1">
    <source>
        <dbReference type="SAM" id="MobiDB-lite"/>
    </source>
</evidence>
<reference evidence="2" key="1">
    <citation type="submission" date="2022-08" db="EMBL/GenBank/DDBJ databases">
        <authorList>
            <person name="Gutierrez-Valencia J."/>
        </authorList>
    </citation>
    <scope>NUCLEOTIDE SEQUENCE</scope>
</reference>
<proteinExistence type="predicted"/>
<sequence length="141" mass="16418">MQQGEVLRRCALAPRETPDHSGSQREDDRRVWLFQRPARDSVPADERRRCEGRSEERMAEEREEDLRGEGGVLPLQLRFQFPAPPRFSRADVRLLSEGRHGEFEQSPIAQDQPGCQMVPVARFFVRQGDSDLREHRQEILP</sequence>
<dbReference type="Proteomes" id="UP001154282">
    <property type="component" value="Unassembled WGS sequence"/>
</dbReference>
<organism evidence="2 3">
    <name type="scientific">Linum tenue</name>
    <dbReference type="NCBI Taxonomy" id="586396"/>
    <lineage>
        <taxon>Eukaryota</taxon>
        <taxon>Viridiplantae</taxon>
        <taxon>Streptophyta</taxon>
        <taxon>Embryophyta</taxon>
        <taxon>Tracheophyta</taxon>
        <taxon>Spermatophyta</taxon>
        <taxon>Magnoliopsida</taxon>
        <taxon>eudicotyledons</taxon>
        <taxon>Gunneridae</taxon>
        <taxon>Pentapetalae</taxon>
        <taxon>rosids</taxon>
        <taxon>fabids</taxon>
        <taxon>Malpighiales</taxon>
        <taxon>Linaceae</taxon>
        <taxon>Linum</taxon>
    </lineage>
</organism>
<evidence type="ECO:0000313" key="2">
    <source>
        <dbReference type="EMBL" id="CAI0438999.1"/>
    </source>
</evidence>
<gene>
    <name evidence="2" type="ORF">LITE_LOCUS25993</name>
</gene>
<protein>
    <submittedName>
        <fullName evidence="2">Uncharacterized protein</fullName>
    </submittedName>
</protein>
<comment type="caution">
    <text evidence="2">The sequence shown here is derived from an EMBL/GenBank/DDBJ whole genome shotgun (WGS) entry which is preliminary data.</text>
</comment>
<dbReference type="EMBL" id="CAMGYJ010000006">
    <property type="protein sequence ID" value="CAI0438999.1"/>
    <property type="molecule type" value="Genomic_DNA"/>
</dbReference>
<evidence type="ECO:0000313" key="3">
    <source>
        <dbReference type="Proteomes" id="UP001154282"/>
    </source>
</evidence>
<accession>A0AAV0LWW1</accession>